<organism evidence="10 11">
    <name type="scientific">Candidatus Marsarchaeota G2 archaeon OSP_D</name>
    <dbReference type="NCBI Taxonomy" id="1978157"/>
    <lineage>
        <taxon>Archaea</taxon>
        <taxon>Candidatus Marsarchaeota</taxon>
        <taxon>Candidatus Marsarchaeota group 2</taxon>
    </lineage>
</organism>
<dbReference type="GO" id="GO:0006865">
    <property type="term" value="P:amino acid transport"/>
    <property type="evidence" value="ECO:0007669"/>
    <property type="project" value="UniProtKB-KW"/>
</dbReference>
<evidence type="ECO:0000256" key="9">
    <source>
        <dbReference type="SAM" id="Phobius"/>
    </source>
</evidence>
<accession>A0A2R6AX29</accession>
<keyword evidence="6 9" id="KW-1133">Transmembrane helix</keyword>
<evidence type="ECO:0000256" key="1">
    <source>
        <dbReference type="ARBA" id="ARBA00004651"/>
    </source>
</evidence>
<sequence length="329" mass="35030">MAERESSTSVEHHLTDPELQVCATIIATPRVCSPMVLATPISFLVLGTTLGVIYVLLSEGFSLLYGVAGILNGAYGALYMVTDYTVFALLARFRLSAPLSILLSLAFVALIAGFIQKYIAGRGKSSLEALFLTLAFAFVLQYLVQFVQCSSAFPAFCQYPAYVPVFIQGSTSILGVSVFNQYLVADAVSVGVLVAVWFTLTRTRLGRSIRAVSQDTVAAALVGINPTRVVILTSMLAAVMAGTSSVFLASYQTVDPTIGWSVLTLAFAIVVVGGLGSLIGTVLAAFMFAFIDTYVLLYINPLLAGFVSLILLIVVLLVRPQGMFGREAS</sequence>
<dbReference type="PANTHER" id="PTHR11795:SF445">
    <property type="entry name" value="AMINO ACID ABC TRANSPORTER PERMEASE PROTEIN"/>
    <property type="match status" value="1"/>
</dbReference>
<gene>
    <name evidence="10" type="ORF">B9Q03_05580</name>
</gene>
<feature type="transmembrane region" description="Helical" evidence="9">
    <location>
        <begin position="63"/>
        <end position="81"/>
    </location>
</feature>
<dbReference type="InterPro" id="IPR001851">
    <property type="entry name" value="ABC_transp_permease"/>
</dbReference>
<feature type="transmembrane region" description="Helical" evidence="9">
    <location>
        <begin position="93"/>
        <end position="115"/>
    </location>
</feature>
<comment type="subcellular location">
    <subcellularLocation>
        <location evidence="1">Cell membrane</location>
        <topology evidence="1">Multi-pass membrane protein</topology>
    </subcellularLocation>
</comment>
<comment type="caution">
    <text evidence="10">The sequence shown here is derived from an EMBL/GenBank/DDBJ whole genome shotgun (WGS) entry which is preliminary data.</text>
</comment>
<keyword evidence="4 9" id="KW-0812">Transmembrane</keyword>
<keyword evidence="7 9" id="KW-0472">Membrane</keyword>
<evidence type="ECO:0008006" key="12">
    <source>
        <dbReference type="Google" id="ProtNLM"/>
    </source>
</evidence>
<dbReference type="GO" id="GO:0005886">
    <property type="term" value="C:plasma membrane"/>
    <property type="evidence" value="ECO:0007669"/>
    <property type="project" value="UniProtKB-SubCell"/>
</dbReference>
<feature type="transmembrane region" description="Helical" evidence="9">
    <location>
        <begin position="182"/>
        <end position="200"/>
    </location>
</feature>
<evidence type="ECO:0000256" key="6">
    <source>
        <dbReference type="ARBA" id="ARBA00022989"/>
    </source>
</evidence>
<keyword evidence="2" id="KW-0813">Transport</keyword>
<keyword evidence="5" id="KW-0029">Amino-acid transport</keyword>
<dbReference type="Proteomes" id="UP000240322">
    <property type="component" value="Unassembled WGS sequence"/>
</dbReference>
<name>A0A2R6AX29_9ARCH</name>
<keyword evidence="3" id="KW-1003">Cell membrane</keyword>
<feature type="transmembrane region" description="Helical" evidence="9">
    <location>
        <begin position="127"/>
        <end position="144"/>
    </location>
</feature>
<evidence type="ECO:0000313" key="11">
    <source>
        <dbReference type="Proteomes" id="UP000240322"/>
    </source>
</evidence>
<feature type="transmembrane region" description="Helical" evidence="9">
    <location>
        <begin position="263"/>
        <end position="288"/>
    </location>
</feature>
<feature type="transmembrane region" description="Helical" evidence="9">
    <location>
        <begin position="229"/>
        <end position="251"/>
    </location>
</feature>
<evidence type="ECO:0000256" key="2">
    <source>
        <dbReference type="ARBA" id="ARBA00022448"/>
    </source>
</evidence>
<protein>
    <recommendedName>
        <fullName evidence="12">Branched-chain amino acid ABC transporter permease</fullName>
    </recommendedName>
</protein>
<comment type="similarity">
    <text evidence="8">Belongs to the binding-protein-dependent transport system permease family. LivHM subfamily.</text>
</comment>
<evidence type="ECO:0000256" key="7">
    <source>
        <dbReference type="ARBA" id="ARBA00023136"/>
    </source>
</evidence>
<feature type="transmembrane region" description="Helical" evidence="9">
    <location>
        <begin position="295"/>
        <end position="318"/>
    </location>
</feature>
<evidence type="ECO:0000256" key="4">
    <source>
        <dbReference type="ARBA" id="ARBA00022692"/>
    </source>
</evidence>
<proteinExistence type="inferred from homology"/>
<dbReference type="GO" id="GO:0022857">
    <property type="term" value="F:transmembrane transporter activity"/>
    <property type="evidence" value="ECO:0007669"/>
    <property type="project" value="InterPro"/>
</dbReference>
<feature type="transmembrane region" description="Helical" evidence="9">
    <location>
        <begin position="37"/>
        <end position="56"/>
    </location>
</feature>
<dbReference type="Pfam" id="PF02653">
    <property type="entry name" value="BPD_transp_2"/>
    <property type="match status" value="1"/>
</dbReference>
<reference evidence="10 11" key="1">
    <citation type="submission" date="2017-04" db="EMBL/GenBank/DDBJ databases">
        <title>Novel microbial lineages endemic to geothermal iron-oxide mats fill important gaps in the evolutionary history of Archaea.</title>
        <authorList>
            <person name="Jay Z.J."/>
            <person name="Beam J.P."/>
            <person name="Dlakic M."/>
            <person name="Rusch D.B."/>
            <person name="Kozubal M.A."/>
            <person name="Inskeep W.P."/>
        </authorList>
    </citation>
    <scope>NUCLEOTIDE SEQUENCE [LARGE SCALE GENOMIC DNA]</scope>
    <source>
        <strain evidence="10">OSP_D</strain>
    </source>
</reference>
<evidence type="ECO:0000256" key="5">
    <source>
        <dbReference type="ARBA" id="ARBA00022970"/>
    </source>
</evidence>
<evidence type="ECO:0000256" key="3">
    <source>
        <dbReference type="ARBA" id="ARBA00022475"/>
    </source>
</evidence>
<dbReference type="InterPro" id="IPR052157">
    <property type="entry name" value="BCAA_transport_permease"/>
</dbReference>
<dbReference type="EMBL" id="NEXE01000041">
    <property type="protein sequence ID" value="PSN90939.1"/>
    <property type="molecule type" value="Genomic_DNA"/>
</dbReference>
<dbReference type="CDD" id="cd06582">
    <property type="entry name" value="TM_PBP1_LivH_like"/>
    <property type="match status" value="1"/>
</dbReference>
<dbReference type="AlphaFoldDB" id="A0A2R6AX29"/>
<evidence type="ECO:0000256" key="8">
    <source>
        <dbReference type="ARBA" id="ARBA00037998"/>
    </source>
</evidence>
<evidence type="ECO:0000313" key="10">
    <source>
        <dbReference type="EMBL" id="PSN90939.1"/>
    </source>
</evidence>
<dbReference type="PANTHER" id="PTHR11795">
    <property type="entry name" value="BRANCHED-CHAIN AMINO ACID TRANSPORT SYSTEM PERMEASE PROTEIN LIVH"/>
    <property type="match status" value="1"/>
</dbReference>